<evidence type="ECO:0000256" key="1">
    <source>
        <dbReference type="ARBA" id="ARBA00000707"/>
    </source>
</evidence>
<keyword evidence="5 9" id="KW-0833">Ubl conjugation pathway</keyword>
<evidence type="ECO:0000256" key="3">
    <source>
        <dbReference type="ARBA" id="ARBA00022723"/>
    </source>
</evidence>
<dbReference type="Pfam" id="PF21403">
    <property type="entry name" value="OTU1_UBXL"/>
    <property type="match status" value="1"/>
</dbReference>
<evidence type="ECO:0000256" key="8">
    <source>
        <dbReference type="ARBA" id="ARBA00022833"/>
    </source>
</evidence>
<dbReference type="GO" id="GO:0008270">
    <property type="term" value="F:zinc ion binding"/>
    <property type="evidence" value="ECO:0007669"/>
    <property type="project" value="UniProtKB-KW"/>
</dbReference>
<dbReference type="FunFam" id="3.10.20.90:FF:000096">
    <property type="entry name" value="Ubiquitin thioesterase OTU1"/>
    <property type="match status" value="1"/>
</dbReference>
<dbReference type="GO" id="GO:0016579">
    <property type="term" value="P:protein deubiquitination"/>
    <property type="evidence" value="ECO:0007669"/>
    <property type="project" value="TreeGrafter"/>
</dbReference>
<keyword evidence="3" id="KW-0479">Metal-binding</keyword>
<dbReference type="CDD" id="cd22745">
    <property type="entry name" value="OTU_OTU1"/>
    <property type="match status" value="1"/>
</dbReference>
<evidence type="ECO:0000256" key="2">
    <source>
        <dbReference type="ARBA" id="ARBA00022670"/>
    </source>
</evidence>
<feature type="domain" description="OTU" evidence="10">
    <location>
        <begin position="115"/>
        <end position="239"/>
    </location>
</feature>
<gene>
    <name evidence="11" type="ORF">g.27179</name>
</gene>
<protein>
    <recommendedName>
        <fullName evidence="9">Ubiquitin thioesterase OTU</fullName>
        <ecNumber evidence="9">3.4.19.12</ecNumber>
    </recommendedName>
</protein>
<keyword evidence="7 9" id="KW-0788">Thiol protease</keyword>
<dbReference type="EMBL" id="GEBQ01003820">
    <property type="protein sequence ID" value="JAT36157.1"/>
    <property type="molecule type" value="Transcribed_RNA"/>
</dbReference>
<dbReference type="InterPro" id="IPR057766">
    <property type="entry name" value="Znf-C2H2_OTU1-like_C"/>
</dbReference>
<dbReference type="AlphaFoldDB" id="A0A1B6MJL6"/>
<comment type="catalytic activity">
    <reaction evidence="1 9">
        <text>Thiol-dependent hydrolysis of ester, thioester, amide, peptide and isopeptide bonds formed by the C-terminal Gly of ubiquitin (a 76-residue protein attached to proteins as an intracellular targeting signal).</text>
        <dbReference type="EC" id="3.4.19.12"/>
    </reaction>
</comment>
<keyword evidence="9" id="KW-0963">Cytoplasm</keyword>
<dbReference type="PANTHER" id="PTHR13312:SF0">
    <property type="entry name" value="UBIQUITIN THIOESTERASE OTU1"/>
    <property type="match status" value="1"/>
</dbReference>
<evidence type="ECO:0000259" key="10">
    <source>
        <dbReference type="PROSITE" id="PS50802"/>
    </source>
</evidence>
<evidence type="ECO:0000313" key="11">
    <source>
        <dbReference type="EMBL" id="JAT36157.1"/>
    </source>
</evidence>
<dbReference type="SUPFAM" id="SSF54001">
    <property type="entry name" value="Cysteine proteinases"/>
    <property type="match status" value="1"/>
</dbReference>
<dbReference type="GO" id="GO:0030968">
    <property type="term" value="P:endoplasmic reticulum unfolded protein response"/>
    <property type="evidence" value="ECO:0007669"/>
    <property type="project" value="TreeGrafter"/>
</dbReference>
<reference evidence="11" key="1">
    <citation type="submission" date="2015-11" db="EMBL/GenBank/DDBJ databases">
        <title>De novo transcriptome assembly of four potential Pierce s Disease insect vectors from Arizona vineyards.</title>
        <authorList>
            <person name="Tassone E.E."/>
        </authorList>
    </citation>
    <scope>NUCLEOTIDE SEQUENCE</scope>
</reference>
<dbReference type="InterPro" id="IPR013087">
    <property type="entry name" value="Znf_C2H2_type"/>
</dbReference>
<organism evidence="11">
    <name type="scientific">Graphocephala atropunctata</name>
    <dbReference type="NCBI Taxonomy" id="36148"/>
    <lineage>
        <taxon>Eukaryota</taxon>
        <taxon>Metazoa</taxon>
        <taxon>Ecdysozoa</taxon>
        <taxon>Arthropoda</taxon>
        <taxon>Hexapoda</taxon>
        <taxon>Insecta</taxon>
        <taxon>Pterygota</taxon>
        <taxon>Neoptera</taxon>
        <taxon>Paraneoptera</taxon>
        <taxon>Hemiptera</taxon>
        <taxon>Auchenorrhyncha</taxon>
        <taxon>Membracoidea</taxon>
        <taxon>Cicadellidae</taxon>
        <taxon>Cicadellinae</taxon>
        <taxon>Cicadellini</taxon>
        <taxon>Graphocephala</taxon>
    </lineage>
</organism>
<dbReference type="PANTHER" id="PTHR13312">
    <property type="entry name" value="HIV-INDUCED PROTEIN-7-LIKE PROTEASE"/>
    <property type="match status" value="1"/>
</dbReference>
<proteinExistence type="predicted"/>
<sequence>MASFVLKVKSKHGQSVLSILQRSSSIRMLKDELSKLTKIPVAQLHVLHGFPPRPLDLSLDGNTLEACHINSGDTLIIEMKELPPEVSKSTHAEADNELNEMLQHTSENLDVPGVLLKKTVPADNSCLFTSIGFTIGGRVDVTNGSYMREVIAAVLESDIEKYNEAFLGRPNAEYCAWIKKPTSWGGAIELAVLSQFYGIEIAVVDTINAIINRFGEDQSYGNRVFLIFDGVHYDPLYFEPAQGNGTIQTVFPTSDERMLREAQALAVEAQLCRQFTDMNKFTLECRQCGTFLTGQAEAQKHAKETGHVSFGEVSR</sequence>
<keyword evidence="6 9" id="KW-0378">Hydrolase</keyword>
<dbReference type="Pfam" id="PF02338">
    <property type="entry name" value="OTU"/>
    <property type="match status" value="1"/>
</dbReference>
<dbReference type="SUPFAM" id="SSF54236">
    <property type="entry name" value="Ubiquitin-like"/>
    <property type="match status" value="1"/>
</dbReference>
<keyword evidence="4" id="KW-0863">Zinc-finger</keyword>
<evidence type="ECO:0000256" key="6">
    <source>
        <dbReference type="ARBA" id="ARBA00022801"/>
    </source>
</evidence>
<dbReference type="CDD" id="cd17059">
    <property type="entry name" value="Ubl_OTU1"/>
    <property type="match status" value="1"/>
</dbReference>
<keyword evidence="2" id="KW-0645">Protease</keyword>
<dbReference type="GO" id="GO:0005634">
    <property type="term" value="C:nucleus"/>
    <property type="evidence" value="ECO:0007669"/>
    <property type="project" value="TreeGrafter"/>
</dbReference>
<dbReference type="Gene3D" id="3.90.70.80">
    <property type="match status" value="1"/>
</dbReference>
<comment type="subcellular location">
    <subcellularLocation>
        <location evidence="9">Cytoplasm</location>
    </subcellularLocation>
</comment>
<keyword evidence="8" id="KW-0862">Zinc</keyword>
<evidence type="ECO:0000256" key="5">
    <source>
        <dbReference type="ARBA" id="ARBA00022786"/>
    </source>
</evidence>
<dbReference type="Pfam" id="PF24560">
    <property type="entry name" value="zf-C2H2_OTU1_C"/>
    <property type="match status" value="1"/>
</dbReference>
<evidence type="ECO:0000256" key="4">
    <source>
        <dbReference type="ARBA" id="ARBA00022771"/>
    </source>
</evidence>
<accession>A0A1B6MJL6</accession>
<evidence type="ECO:0000256" key="9">
    <source>
        <dbReference type="RuleBase" id="RU367104"/>
    </source>
</evidence>
<dbReference type="PROSITE" id="PS00028">
    <property type="entry name" value="ZINC_FINGER_C2H2_1"/>
    <property type="match status" value="1"/>
</dbReference>
<dbReference type="InterPro" id="IPR048857">
    <property type="entry name" value="OTU1_Ubl"/>
</dbReference>
<dbReference type="EC" id="3.4.19.12" evidence="9"/>
<dbReference type="InterPro" id="IPR029071">
    <property type="entry name" value="Ubiquitin-like_domsf"/>
</dbReference>
<name>A0A1B6MJL6_9HEMI</name>
<dbReference type="GO" id="GO:0036503">
    <property type="term" value="P:ERAD pathway"/>
    <property type="evidence" value="ECO:0007669"/>
    <property type="project" value="TreeGrafter"/>
</dbReference>
<dbReference type="InterPro" id="IPR003323">
    <property type="entry name" value="OTU_dom"/>
</dbReference>
<comment type="function">
    <text evidence="9">Hydrolase that can remove conjugated ubiquitin from proteins and may therefore play an important regulatory role at the level of protein turnover by preventing degradation.</text>
</comment>
<dbReference type="GO" id="GO:0005829">
    <property type="term" value="C:cytosol"/>
    <property type="evidence" value="ECO:0007669"/>
    <property type="project" value="TreeGrafter"/>
</dbReference>
<dbReference type="Gene3D" id="3.10.20.90">
    <property type="entry name" value="Phosphatidylinositol 3-kinase Catalytic Subunit, Chain A, domain 1"/>
    <property type="match status" value="1"/>
</dbReference>
<dbReference type="InterPro" id="IPR038765">
    <property type="entry name" value="Papain-like_cys_pep_sf"/>
</dbReference>
<evidence type="ECO:0000256" key="7">
    <source>
        <dbReference type="ARBA" id="ARBA00022807"/>
    </source>
</evidence>
<dbReference type="PROSITE" id="PS50802">
    <property type="entry name" value="OTU"/>
    <property type="match status" value="1"/>
</dbReference>
<dbReference type="GO" id="GO:0004843">
    <property type="term" value="F:cysteine-type deubiquitinase activity"/>
    <property type="evidence" value="ECO:0007669"/>
    <property type="project" value="UniProtKB-UniRule"/>
</dbReference>